<organism evidence="2 3">
    <name type="scientific">Plasmodium vinckei vinckei</name>
    <dbReference type="NCBI Taxonomy" id="54757"/>
    <lineage>
        <taxon>Eukaryota</taxon>
        <taxon>Sar</taxon>
        <taxon>Alveolata</taxon>
        <taxon>Apicomplexa</taxon>
        <taxon>Aconoidasida</taxon>
        <taxon>Haemosporida</taxon>
        <taxon>Plasmodiidae</taxon>
        <taxon>Plasmodium</taxon>
        <taxon>Plasmodium (Vinckeia)</taxon>
    </lineage>
</organism>
<evidence type="ECO:0000313" key="3">
    <source>
        <dbReference type="Proteomes" id="UP000290582"/>
    </source>
</evidence>
<dbReference type="EMBL" id="LR215070">
    <property type="protein sequence ID" value="VEV59296.1"/>
    <property type="molecule type" value="Genomic_DNA"/>
</dbReference>
<evidence type="ECO:0000256" key="1">
    <source>
        <dbReference type="SAM" id="SignalP"/>
    </source>
</evidence>
<gene>
    <name evidence="2" type="ORF">PVVCY_1405410</name>
</gene>
<dbReference type="Gene3D" id="3.80.10.10">
    <property type="entry name" value="Ribonuclease Inhibitor"/>
    <property type="match status" value="1"/>
</dbReference>
<evidence type="ECO:0008006" key="4">
    <source>
        <dbReference type="Google" id="ProtNLM"/>
    </source>
</evidence>
<proteinExistence type="predicted"/>
<dbReference type="RefSeq" id="XP_008622714.2">
    <property type="nucleotide sequence ID" value="XM_008624492.2"/>
</dbReference>
<reference evidence="2 3" key="1">
    <citation type="submission" date="2019-01" db="EMBL/GenBank/DDBJ databases">
        <authorList>
            <person name="Ramaprasad A."/>
        </authorList>
    </citation>
    <scope>NUCLEOTIDE SEQUENCE [LARGE SCALE GENOMIC DNA]</scope>
</reference>
<evidence type="ECO:0000313" key="2">
    <source>
        <dbReference type="EMBL" id="VEV59296.1"/>
    </source>
</evidence>
<accession>A0A449C0U6</accession>
<protein>
    <recommendedName>
        <fullName evidence="4">Leucine-rich repeat protein</fullName>
    </recommendedName>
</protein>
<dbReference type="GeneID" id="19959016"/>
<feature type="signal peptide" evidence="1">
    <location>
        <begin position="1"/>
        <end position="18"/>
    </location>
</feature>
<keyword evidence="1" id="KW-0732">Signal</keyword>
<name>A0A449C0U6_PLAVN</name>
<dbReference type="SUPFAM" id="SSF52047">
    <property type="entry name" value="RNI-like"/>
    <property type="match status" value="1"/>
</dbReference>
<dbReference type="InterPro" id="IPR032675">
    <property type="entry name" value="LRR_dom_sf"/>
</dbReference>
<dbReference type="Proteomes" id="UP000290582">
    <property type="component" value="Chromosome PVVCY_14"/>
</dbReference>
<feature type="chain" id="PRO_5019249649" description="Leucine-rich repeat protein" evidence="1">
    <location>
        <begin position="19"/>
        <end position="351"/>
    </location>
</feature>
<sequence>MYKYVLVILLLLLPQVHVQVQVHALSTPVLFKGVYENHFENMHNILSINYLKLTEELKNHNFNETKLNLKWNNLGIEKKNEIIDYNIIENFCNALKNNKSFKGIIDISNNNLNEINLYNLICSLSENKNIIGLNAKGNIITKMIFKKLLLIIESNNIEYLNIQNTQLNHQEIKNIIFSSLNNNIKILKLHFLTLQNFIFLIKYIKENNNLQKIHFYLTYNTEIVNTPNIKNENAAQAYPLYIHNLRKAFKEFLEVVENKINIINVKCKTDIYDVEIKEMIDYVTHICNKHVKIQNIDKQNSKKEMEINSMEKVQLLLSDINGKQKHIQKFEKELPIVFDKDIIAFVEKMLP</sequence>
<dbReference type="OrthoDB" id="371675at2759"/>
<dbReference type="VEuPathDB" id="PlasmoDB:PVVCY_1405410"/>
<dbReference type="KEGG" id="pvv:PVVCY_1405410"/>
<dbReference type="AlphaFoldDB" id="A0A449C0U6"/>